<gene>
    <name evidence="8" type="primary">BET4</name>
    <name evidence="8" type="ORF">H2201_006624</name>
</gene>
<reference evidence="8" key="1">
    <citation type="submission" date="2022-10" db="EMBL/GenBank/DDBJ databases">
        <title>Culturing micro-colonial fungi from biological soil crusts in the Mojave desert and describing Neophaeococcomyces mojavensis, and introducing the new genera and species Taxawa tesnikishii.</title>
        <authorList>
            <person name="Kurbessoian T."/>
            <person name="Stajich J.E."/>
        </authorList>
    </citation>
    <scope>NUCLEOTIDE SEQUENCE</scope>
    <source>
        <strain evidence="8">TK_1</strain>
    </source>
</reference>
<comment type="caution">
    <text evidence="8">The sequence shown here is derived from an EMBL/GenBank/DDBJ whole genome shotgun (WGS) entry which is preliminary data.</text>
</comment>
<dbReference type="EC" id="2.5.1.60" evidence="6"/>
<evidence type="ECO:0000256" key="3">
    <source>
        <dbReference type="ARBA" id="ARBA00022679"/>
    </source>
</evidence>
<dbReference type="Pfam" id="PF01239">
    <property type="entry name" value="PPTA"/>
    <property type="match status" value="5"/>
</dbReference>
<evidence type="ECO:0000256" key="5">
    <source>
        <dbReference type="ARBA" id="ARBA00047658"/>
    </source>
</evidence>
<keyword evidence="9" id="KW-1185">Reference proteome</keyword>
<accession>A0ABQ9NLI0</accession>
<evidence type="ECO:0000256" key="2">
    <source>
        <dbReference type="ARBA" id="ARBA00022602"/>
    </source>
</evidence>
<protein>
    <recommendedName>
        <fullName evidence="6">Geranylgeranyl transferase type-2 subunit alpha</fullName>
        <ecNumber evidence="6">2.5.1.60</ecNumber>
    </recommendedName>
    <alternativeName>
        <fullName evidence="6">Geranylgeranyl transferase type II subunit alpha</fullName>
    </alternativeName>
</protein>
<dbReference type="InterPro" id="IPR002088">
    <property type="entry name" value="Prenyl_trans_a"/>
</dbReference>
<comment type="catalytic activity">
    <reaction evidence="5 6">
        <text>geranylgeranyl diphosphate + L-cysteinyl-[protein] = S-geranylgeranyl-L-cysteinyl-[protein] + diphosphate</text>
        <dbReference type="Rhea" id="RHEA:21240"/>
        <dbReference type="Rhea" id="RHEA-COMP:10131"/>
        <dbReference type="Rhea" id="RHEA-COMP:11537"/>
        <dbReference type="ChEBI" id="CHEBI:29950"/>
        <dbReference type="ChEBI" id="CHEBI:33019"/>
        <dbReference type="ChEBI" id="CHEBI:57533"/>
        <dbReference type="ChEBI" id="CHEBI:86021"/>
        <dbReference type="EC" id="2.5.1.60"/>
    </reaction>
</comment>
<keyword evidence="3 6" id="KW-0808">Transferase</keyword>
<proteinExistence type="inferred from homology"/>
<organism evidence="8 9">
    <name type="scientific">Coniosporium apollinis</name>
    <dbReference type="NCBI Taxonomy" id="61459"/>
    <lineage>
        <taxon>Eukaryota</taxon>
        <taxon>Fungi</taxon>
        <taxon>Dikarya</taxon>
        <taxon>Ascomycota</taxon>
        <taxon>Pezizomycotina</taxon>
        <taxon>Dothideomycetes</taxon>
        <taxon>Dothideomycetes incertae sedis</taxon>
        <taxon>Coniosporium</taxon>
    </lineage>
</organism>
<evidence type="ECO:0000256" key="1">
    <source>
        <dbReference type="ARBA" id="ARBA00006734"/>
    </source>
</evidence>
<comment type="function">
    <text evidence="6">Catalyzes the transfer of a geranyl-geranyl moiety from geranyl-geranyl pyrophosphate to cysteines occuring in specific C-terminal amino acid sequences.</text>
</comment>
<dbReference type="SUPFAM" id="SSF48439">
    <property type="entry name" value="Protein prenylyltransferase"/>
    <property type="match status" value="1"/>
</dbReference>
<comment type="similarity">
    <text evidence="1 6">Belongs to the protein prenyltransferase subunit alpha family.</text>
</comment>
<dbReference type="Gene3D" id="1.25.40.120">
    <property type="entry name" value="Protein prenylyltransferase"/>
    <property type="match status" value="1"/>
</dbReference>
<feature type="region of interest" description="Disordered" evidence="7">
    <location>
        <begin position="1"/>
        <end position="20"/>
    </location>
</feature>
<sequence>MASHGVPRVAPTEARTGQARQKELEKIEEYVDLVAQVNANIAERHFTIEVLVLTSKLLKKNPEDYTVWNHRRLILQHHFRTPLAASAKSPSTSTALSASQQSVLDLITSDLGFLVPLLVAFPKCYWIWNHRTWLLEQSTSQLPAITARRLWQDELSLVGKMLNRDKRNFHGWNYRRLVVAQLELHPPSDGHAESYDASSRATMVEAEFSYTTKMINSDLGNFSAWHNRSKLIPRLLDERKADAAARREMLDAEFDLTQQALIDPENQSMWFYHQFLMSTLSPECPRHAAIVLDLTNHDRCGYYERELARVKEMLDDYQDCKWVYQALLQYAAVYREVDAGNKAFTTIEMRHWLQELRRLDPLRSGRWDDMEKSLEL</sequence>
<evidence type="ECO:0000256" key="7">
    <source>
        <dbReference type="SAM" id="MobiDB-lite"/>
    </source>
</evidence>
<dbReference type="PANTHER" id="PTHR11129:SF2">
    <property type="entry name" value="GERANYLGERANYL TRANSFERASE TYPE-2 SUBUNIT ALPHA"/>
    <property type="match status" value="1"/>
</dbReference>
<keyword evidence="4" id="KW-0677">Repeat</keyword>
<dbReference type="PANTHER" id="PTHR11129">
    <property type="entry name" value="PROTEIN FARNESYLTRANSFERASE ALPHA SUBUNIT/RAB GERANYLGERANYL TRANSFERASE ALPHA SUBUNIT"/>
    <property type="match status" value="1"/>
</dbReference>
<keyword evidence="2 6" id="KW-0637">Prenyltransferase</keyword>
<evidence type="ECO:0000313" key="8">
    <source>
        <dbReference type="EMBL" id="KAJ9661265.1"/>
    </source>
</evidence>
<dbReference type="GO" id="GO:0004663">
    <property type="term" value="F:Rab geranylgeranyltransferase activity"/>
    <property type="evidence" value="ECO:0007669"/>
    <property type="project" value="UniProtKB-EC"/>
</dbReference>
<dbReference type="PROSITE" id="PS51147">
    <property type="entry name" value="PFTA"/>
    <property type="match status" value="5"/>
</dbReference>
<dbReference type="Proteomes" id="UP001172684">
    <property type="component" value="Unassembled WGS sequence"/>
</dbReference>
<evidence type="ECO:0000256" key="6">
    <source>
        <dbReference type="RuleBase" id="RU367120"/>
    </source>
</evidence>
<evidence type="ECO:0000256" key="4">
    <source>
        <dbReference type="ARBA" id="ARBA00022737"/>
    </source>
</evidence>
<evidence type="ECO:0000313" key="9">
    <source>
        <dbReference type="Proteomes" id="UP001172684"/>
    </source>
</evidence>
<name>A0ABQ9NLI0_9PEZI</name>
<dbReference type="EMBL" id="JAPDRL010000059">
    <property type="protein sequence ID" value="KAJ9661265.1"/>
    <property type="molecule type" value="Genomic_DNA"/>
</dbReference>